<comment type="subcellular location">
    <subcellularLocation>
        <location evidence="9">Cytoplasm</location>
    </subcellularLocation>
</comment>
<feature type="active site" description="Cysteine persulfide intermediate" evidence="9">
    <location>
        <position position="204"/>
    </location>
</feature>
<feature type="site" description="Interaction with tRNA" evidence="9">
    <location>
        <position position="356"/>
    </location>
</feature>
<comment type="similarity">
    <text evidence="9">Belongs to the MnmA/TRMU family.</text>
</comment>
<dbReference type="InterPro" id="IPR046885">
    <property type="entry name" value="MnmA-like_C"/>
</dbReference>
<dbReference type="GO" id="GO:0005737">
    <property type="term" value="C:cytoplasm"/>
    <property type="evidence" value="ECO:0007669"/>
    <property type="project" value="UniProtKB-SubCell"/>
</dbReference>
<evidence type="ECO:0000256" key="4">
    <source>
        <dbReference type="ARBA" id="ARBA00022741"/>
    </source>
</evidence>
<comment type="caution">
    <text evidence="9">Lacks conserved residue(s) required for the propagation of feature annotation.</text>
</comment>
<organism evidence="11 12">
    <name type="scientific">Candidatus Ryanbacteria bacterium CG10_big_fil_rev_8_21_14_0_10_43_42</name>
    <dbReference type="NCBI Taxonomy" id="1974864"/>
    <lineage>
        <taxon>Bacteria</taxon>
        <taxon>Candidatus Ryaniibacteriota</taxon>
    </lineage>
</organism>
<dbReference type="EMBL" id="PFEF01000006">
    <property type="protein sequence ID" value="PJE64465.1"/>
    <property type="molecule type" value="Genomic_DNA"/>
</dbReference>
<evidence type="ECO:0000313" key="11">
    <source>
        <dbReference type="EMBL" id="PJE64465.1"/>
    </source>
</evidence>
<feature type="binding site" evidence="9">
    <location>
        <position position="39"/>
    </location>
    <ligand>
        <name>ATP</name>
        <dbReference type="ChEBI" id="CHEBI:30616"/>
    </ligand>
</feature>
<dbReference type="InterPro" id="IPR023382">
    <property type="entry name" value="MnmA-like_central_sf"/>
</dbReference>
<dbReference type="PANTHER" id="PTHR11933">
    <property type="entry name" value="TRNA 5-METHYLAMINOMETHYL-2-THIOURIDYLATE -METHYLTRANSFERASE"/>
    <property type="match status" value="1"/>
</dbReference>
<evidence type="ECO:0000256" key="7">
    <source>
        <dbReference type="ARBA" id="ARBA00023157"/>
    </source>
</evidence>
<evidence type="ECO:0000256" key="1">
    <source>
        <dbReference type="ARBA" id="ARBA00022555"/>
    </source>
</evidence>
<feature type="binding site" evidence="9">
    <location>
        <begin position="13"/>
        <end position="20"/>
    </location>
    <ligand>
        <name>ATP</name>
        <dbReference type="ChEBI" id="CHEBI:30616"/>
    </ligand>
</feature>
<keyword evidence="7" id="KW-1015">Disulfide bond</keyword>
<evidence type="ECO:0000256" key="6">
    <source>
        <dbReference type="ARBA" id="ARBA00022884"/>
    </source>
</evidence>
<evidence type="ECO:0000313" key="12">
    <source>
        <dbReference type="Proteomes" id="UP000229098"/>
    </source>
</evidence>
<sequence>MHYGKKSKKVYVAMSGGVDSSVAALLLKKQGYDVYGVFMKEWIPPDIVCTSADDRIMASRVAAFLGIPFTVWDFSDAYEKKVAHYMLLEYKKGRTPNPDIMCNKEIKFKMFLNRALKEGADFIATGHYIKKRRTEDKELQNSIYSLFEAEDKNKDQTYFLWTLTQKELMHSLFPIGEYTKNTVRALAKKAKLPSWDKKDSQGVCFVGQFDFAEFLRMRIPQKQGDVLNETGNIIGTHDGTAFYTIGQRHGFNISVEEGGMDKKPLYVSTKDMKRNTITVVENHNSLLAKKELTVSNINWITEKHPKLPLSCLARIRYRQPLQDATLQVLHKDNTGQKIESYYVTFKKPQKAVTPGQSIVFYANGGEMIGGGIIAGL</sequence>
<dbReference type="Pfam" id="PF20258">
    <property type="entry name" value="tRNA_Me_trans_C"/>
    <property type="match status" value="1"/>
</dbReference>
<dbReference type="EC" id="2.8.1.13" evidence="9"/>
<keyword evidence="5 9" id="KW-0067">ATP-binding</keyword>
<proteinExistence type="inferred from homology"/>
<dbReference type="Gene3D" id="2.30.30.280">
    <property type="entry name" value="Adenine nucleotide alpha hydrolases-like domains"/>
    <property type="match status" value="1"/>
</dbReference>
<dbReference type="Pfam" id="PF03054">
    <property type="entry name" value="tRNA_Me_trans"/>
    <property type="match status" value="1"/>
</dbReference>
<protein>
    <recommendedName>
        <fullName evidence="9">tRNA-specific 2-thiouridylase MnmA</fullName>
        <ecNumber evidence="9">2.8.1.13</ecNumber>
    </recommendedName>
</protein>
<dbReference type="Gene3D" id="2.40.30.10">
    <property type="entry name" value="Translation factors"/>
    <property type="match status" value="1"/>
</dbReference>
<keyword evidence="6 9" id="KW-0694">RNA-binding</keyword>
<dbReference type="CDD" id="cd01998">
    <property type="entry name" value="MnmA_TRMU-like"/>
    <property type="match status" value="1"/>
</dbReference>
<dbReference type="NCBIfam" id="NF001138">
    <property type="entry name" value="PRK00143.1"/>
    <property type="match status" value="1"/>
</dbReference>
<dbReference type="SUPFAM" id="SSF52402">
    <property type="entry name" value="Adenine nucleotide alpha hydrolases-like"/>
    <property type="match status" value="1"/>
</dbReference>
<dbReference type="InterPro" id="IPR046884">
    <property type="entry name" value="MnmA-like_central"/>
</dbReference>
<feature type="region of interest" description="Interaction with tRNA" evidence="9">
    <location>
        <begin position="154"/>
        <end position="156"/>
    </location>
</feature>
<evidence type="ECO:0000259" key="10">
    <source>
        <dbReference type="PROSITE" id="PS50206"/>
    </source>
</evidence>
<dbReference type="PROSITE" id="PS50206">
    <property type="entry name" value="RHODANESE_3"/>
    <property type="match status" value="1"/>
</dbReference>
<dbReference type="InterPro" id="IPR001763">
    <property type="entry name" value="Rhodanese-like_dom"/>
</dbReference>
<feature type="active site" description="Nucleophile" evidence="9">
    <location>
        <position position="102"/>
    </location>
</feature>
<feature type="binding site" evidence="9">
    <location>
        <position position="126"/>
    </location>
    <ligand>
        <name>ATP</name>
        <dbReference type="ChEBI" id="CHEBI:30616"/>
    </ligand>
</feature>
<keyword evidence="3 9" id="KW-0819">tRNA processing</keyword>
<keyword evidence="4 9" id="KW-0547">Nucleotide-binding</keyword>
<keyword evidence="2 9" id="KW-0808">Transferase</keyword>
<dbReference type="GO" id="GO:0005524">
    <property type="term" value="F:ATP binding"/>
    <property type="evidence" value="ECO:0007669"/>
    <property type="project" value="UniProtKB-KW"/>
</dbReference>
<dbReference type="GO" id="GO:0002143">
    <property type="term" value="P:tRNA wobble position uridine thiolation"/>
    <property type="evidence" value="ECO:0007669"/>
    <property type="project" value="TreeGrafter"/>
</dbReference>
<name>A0A2M8KX04_9BACT</name>
<dbReference type="InterPro" id="IPR004506">
    <property type="entry name" value="MnmA-like"/>
</dbReference>
<gene>
    <name evidence="9" type="primary">mnmA</name>
    <name evidence="11" type="ORF">COU90_03410</name>
</gene>
<evidence type="ECO:0000256" key="5">
    <source>
        <dbReference type="ARBA" id="ARBA00022840"/>
    </source>
</evidence>
<evidence type="ECO:0000256" key="3">
    <source>
        <dbReference type="ARBA" id="ARBA00022694"/>
    </source>
</evidence>
<keyword evidence="9" id="KW-0963">Cytoplasm</keyword>
<keyword evidence="1 9" id="KW-0820">tRNA-binding</keyword>
<dbReference type="Proteomes" id="UP000229098">
    <property type="component" value="Unassembled WGS sequence"/>
</dbReference>
<accession>A0A2M8KX04</accession>
<comment type="caution">
    <text evidence="11">The sequence shown here is derived from an EMBL/GenBank/DDBJ whole genome shotgun (WGS) entry which is preliminary data.</text>
</comment>
<feature type="region of interest" description="Interaction with tRNA" evidence="9">
    <location>
        <begin position="316"/>
        <end position="317"/>
    </location>
</feature>
<dbReference type="Gene3D" id="3.40.50.620">
    <property type="entry name" value="HUPs"/>
    <property type="match status" value="1"/>
</dbReference>
<dbReference type="Pfam" id="PF20259">
    <property type="entry name" value="tRNA_Me_trans_M"/>
    <property type="match status" value="1"/>
</dbReference>
<dbReference type="FunFam" id="2.30.30.280:FF:000001">
    <property type="entry name" value="tRNA-specific 2-thiouridylase MnmA"/>
    <property type="match status" value="1"/>
</dbReference>
<evidence type="ECO:0000256" key="2">
    <source>
        <dbReference type="ARBA" id="ARBA00022679"/>
    </source>
</evidence>
<comment type="function">
    <text evidence="9">Catalyzes the 2-thiolation of uridine at the wobble position (U34) of tRNA, leading to the formation of s(2)U34.</text>
</comment>
<evidence type="ECO:0000256" key="8">
    <source>
        <dbReference type="ARBA" id="ARBA00051542"/>
    </source>
</evidence>
<comment type="catalytic activity">
    <reaction evidence="8 9">
        <text>S-sulfanyl-L-cysteinyl-[protein] + uridine(34) in tRNA + AH2 + ATP = 2-thiouridine(34) in tRNA + L-cysteinyl-[protein] + A + AMP + diphosphate + H(+)</text>
        <dbReference type="Rhea" id="RHEA:47032"/>
        <dbReference type="Rhea" id="RHEA-COMP:10131"/>
        <dbReference type="Rhea" id="RHEA-COMP:11726"/>
        <dbReference type="Rhea" id="RHEA-COMP:11727"/>
        <dbReference type="Rhea" id="RHEA-COMP:11728"/>
        <dbReference type="ChEBI" id="CHEBI:13193"/>
        <dbReference type="ChEBI" id="CHEBI:15378"/>
        <dbReference type="ChEBI" id="CHEBI:17499"/>
        <dbReference type="ChEBI" id="CHEBI:29950"/>
        <dbReference type="ChEBI" id="CHEBI:30616"/>
        <dbReference type="ChEBI" id="CHEBI:33019"/>
        <dbReference type="ChEBI" id="CHEBI:61963"/>
        <dbReference type="ChEBI" id="CHEBI:65315"/>
        <dbReference type="ChEBI" id="CHEBI:87170"/>
        <dbReference type="ChEBI" id="CHEBI:456215"/>
        <dbReference type="EC" id="2.8.1.13"/>
    </reaction>
</comment>
<evidence type="ECO:0000256" key="9">
    <source>
        <dbReference type="HAMAP-Rule" id="MF_00144"/>
    </source>
</evidence>
<dbReference type="GO" id="GO:0000049">
    <property type="term" value="F:tRNA binding"/>
    <property type="evidence" value="ECO:0007669"/>
    <property type="project" value="UniProtKB-KW"/>
</dbReference>
<dbReference type="GO" id="GO:0103016">
    <property type="term" value="F:tRNA-uridine 2-sulfurtransferase activity"/>
    <property type="evidence" value="ECO:0007669"/>
    <property type="project" value="UniProtKB-EC"/>
</dbReference>
<feature type="domain" description="Rhodanese" evidence="10">
    <location>
        <begin position="6"/>
        <end position="48"/>
    </location>
</feature>
<dbReference type="PANTHER" id="PTHR11933:SF5">
    <property type="entry name" value="MITOCHONDRIAL TRNA-SPECIFIC 2-THIOURIDYLASE 1"/>
    <property type="match status" value="1"/>
</dbReference>
<dbReference type="AlphaFoldDB" id="A0A2M8KX04"/>
<feature type="site" description="Interaction with tRNA" evidence="9">
    <location>
        <position position="127"/>
    </location>
</feature>
<dbReference type="InterPro" id="IPR014729">
    <property type="entry name" value="Rossmann-like_a/b/a_fold"/>
</dbReference>
<reference evidence="12" key="1">
    <citation type="submission" date="2017-09" db="EMBL/GenBank/DDBJ databases">
        <title>Depth-based differentiation of microbial function through sediment-hosted aquifers and enrichment of novel symbionts in the deep terrestrial subsurface.</title>
        <authorList>
            <person name="Probst A.J."/>
            <person name="Ladd B."/>
            <person name="Jarett J.K."/>
            <person name="Geller-Mcgrath D.E."/>
            <person name="Sieber C.M.K."/>
            <person name="Emerson J.B."/>
            <person name="Anantharaman K."/>
            <person name="Thomas B.C."/>
            <person name="Malmstrom R."/>
            <person name="Stieglmeier M."/>
            <person name="Klingl A."/>
            <person name="Woyke T."/>
            <person name="Ryan C.M."/>
            <person name="Banfield J.F."/>
        </authorList>
    </citation>
    <scope>NUCLEOTIDE SEQUENCE [LARGE SCALE GENOMIC DNA]</scope>
</reference>
<dbReference type="NCBIfam" id="TIGR00420">
    <property type="entry name" value="trmU"/>
    <property type="match status" value="1"/>
</dbReference>
<feature type="region of interest" description="Interaction with target base in tRNA" evidence="9">
    <location>
        <begin position="97"/>
        <end position="99"/>
    </location>
</feature>
<dbReference type="HAMAP" id="MF_00144">
    <property type="entry name" value="tRNA_thiouridyl_MnmA"/>
    <property type="match status" value="1"/>
</dbReference>